<dbReference type="Pfam" id="PF06411">
    <property type="entry name" value="HdeA"/>
    <property type="match status" value="1"/>
</dbReference>
<keyword evidence="3" id="KW-1185">Reference proteome</keyword>
<dbReference type="RefSeq" id="WP_382405929.1">
    <property type="nucleotide sequence ID" value="NZ_JBHSGU010000002.1"/>
</dbReference>
<dbReference type="Gene3D" id="1.10.101.10">
    <property type="entry name" value="PGBD-like superfamily/PGBD"/>
    <property type="match status" value="1"/>
</dbReference>
<dbReference type="InterPro" id="IPR010486">
    <property type="entry name" value="HNS-dep_expression_A/B"/>
</dbReference>
<reference evidence="3" key="1">
    <citation type="journal article" date="2019" name="Int. J. Syst. Evol. Microbiol.">
        <title>The Global Catalogue of Microorganisms (GCM) 10K type strain sequencing project: providing services to taxonomists for standard genome sequencing and annotation.</title>
        <authorList>
            <consortium name="The Broad Institute Genomics Platform"/>
            <consortium name="The Broad Institute Genome Sequencing Center for Infectious Disease"/>
            <person name="Wu L."/>
            <person name="Ma J."/>
        </authorList>
    </citation>
    <scope>NUCLEOTIDE SEQUENCE [LARGE SCALE GENOMIC DNA]</scope>
    <source>
        <strain evidence="3">KACC 12507</strain>
    </source>
</reference>
<dbReference type="Pfam" id="PF01471">
    <property type="entry name" value="PG_binding_1"/>
    <property type="match status" value="1"/>
</dbReference>
<gene>
    <name evidence="2" type="ORF">ACFO4O_03285</name>
</gene>
<dbReference type="InterPro" id="IPR002477">
    <property type="entry name" value="Peptidoglycan-bd-like"/>
</dbReference>
<feature type="domain" description="Peptidoglycan binding-like" evidence="1">
    <location>
        <begin position="168"/>
        <end position="218"/>
    </location>
</feature>
<evidence type="ECO:0000313" key="2">
    <source>
        <dbReference type="EMBL" id="MFC4699178.1"/>
    </source>
</evidence>
<accession>A0ABV9LTA1</accession>
<evidence type="ECO:0000259" key="1">
    <source>
        <dbReference type="Pfam" id="PF01471"/>
    </source>
</evidence>
<protein>
    <submittedName>
        <fullName evidence="2">Peptidoglycan-binding domain-containing protein</fullName>
    </submittedName>
</protein>
<dbReference type="EMBL" id="JBHSGU010000002">
    <property type="protein sequence ID" value="MFC4699178.1"/>
    <property type="molecule type" value="Genomic_DNA"/>
</dbReference>
<evidence type="ECO:0000313" key="3">
    <source>
        <dbReference type="Proteomes" id="UP001595897"/>
    </source>
</evidence>
<comment type="caution">
    <text evidence="2">The sequence shown here is derived from an EMBL/GenBank/DDBJ whole genome shotgun (WGS) entry which is preliminary data.</text>
</comment>
<name>A0ABV9LTA1_9ALTE</name>
<dbReference type="InterPro" id="IPR036366">
    <property type="entry name" value="PGBDSf"/>
</dbReference>
<dbReference type="InterPro" id="IPR036365">
    <property type="entry name" value="PGBD-like_sf"/>
</dbReference>
<dbReference type="SUPFAM" id="SSF47090">
    <property type="entry name" value="PGBD-like"/>
    <property type="match status" value="1"/>
</dbReference>
<proteinExistence type="predicted"/>
<organism evidence="2 3">
    <name type="scientific">Glaciecola siphonariae</name>
    <dbReference type="NCBI Taxonomy" id="521012"/>
    <lineage>
        <taxon>Bacteria</taxon>
        <taxon>Pseudomonadati</taxon>
        <taxon>Pseudomonadota</taxon>
        <taxon>Gammaproteobacteria</taxon>
        <taxon>Alteromonadales</taxon>
        <taxon>Alteromonadaceae</taxon>
        <taxon>Glaciecola</taxon>
    </lineage>
</organism>
<sequence length="227" mass="25434">MLDSNPSGINRSGFFIYKIVIEYYLMKKLVNIVLTLMLLSAASISAAADADGKFAVKGAGKRLCSNFIVAANEKTTDYYLYGGWLEGYLSSYNSFQSDNYDITPWQTTELMLAFLLQHCHSNPDTHFLSAVNSLIKTLFPIRLTKESELVSINVNNATSYYYTEIMTRAKERLKHLGFIEGNITSGYNEDDIKAFTAFQKSIGLKPTGVPDQQTLASLFLRPTNNKN</sequence>
<dbReference type="Proteomes" id="UP001595897">
    <property type="component" value="Unassembled WGS sequence"/>
</dbReference>